<proteinExistence type="predicted"/>
<keyword evidence="3" id="KW-1185">Reference proteome</keyword>
<gene>
    <name evidence="1" type="ORF">PHYPA_004169</name>
</gene>
<organism evidence="1">
    <name type="scientific">Physcomitrium patens</name>
    <name type="common">Spreading-leaved earth moss</name>
    <name type="synonym">Physcomitrella patens</name>
    <dbReference type="NCBI Taxonomy" id="3218"/>
    <lineage>
        <taxon>Eukaryota</taxon>
        <taxon>Viridiplantae</taxon>
        <taxon>Streptophyta</taxon>
        <taxon>Embryophyta</taxon>
        <taxon>Bryophyta</taxon>
        <taxon>Bryophytina</taxon>
        <taxon>Bryopsida</taxon>
        <taxon>Funariidae</taxon>
        <taxon>Funariales</taxon>
        <taxon>Funariaceae</taxon>
        <taxon>Physcomitrium</taxon>
    </lineage>
</organism>
<dbReference type="EnsemblPlants" id="Pp3c3_9210V3.1">
    <property type="protein sequence ID" value="PAC:32942559.CDS.1"/>
    <property type="gene ID" value="Pp3c3_9210"/>
</dbReference>
<dbReference type="AlphaFoldDB" id="A0A2K1KTU7"/>
<evidence type="ECO:0000313" key="2">
    <source>
        <dbReference type="EnsemblPlants" id="PAC:32942559.CDS.1"/>
    </source>
</evidence>
<dbReference type="Gramene" id="Pp3c3_9210V3.2">
    <property type="protein sequence ID" value="PAC:32942560.CDS.1"/>
    <property type="gene ID" value="Pp3c3_9210"/>
</dbReference>
<reference evidence="1 3" key="1">
    <citation type="journal article" date="2008" name="Science">
        <title>The Physcomitrella genome reveals evolutionary insights into the conquest of land by plants.</title>
        <authorList>
            <person name="Rensing S."/>
            <person name="Lang D."/>
            <person name="Zimmer A."/>
            <person name="Terry A."/>
            <person name="Salamov A."/>
            <person name="Shapiro H."/>
            <person name="Nishiyama T."/>
            <person name="Perroud P.-F."/>
            <person name="Lindquist E."/>
            <person name="Kamisugi Y."/>
            <person name="Tanahashi T."/>
            <person name="Sakakibara K."/>
            <person name="Fujita T."/>
            <person name="Oishi K."/>
            <person name="Shin-I T."/>
            <person name="Kuroki Y."/>
            <person name="Toyoda A."/>
            <person name="Suzuki Y."/>
            <person name="Hashimoto A."/>
            <person name="Yamaguchi K."/>
            <person name="Sugano A."/>
            <person name="Kohara Y."/>
            <person name="Fujiyama A."/>
            <person name="Anterola A."/>
            <person name="Aoki S."/>
            <person name="Ashton N."/>
            <person name="Barbazuk W.B."/>
            <person name="Barker E."/>
            <person name="Bennetzen J."/>
            <person name="Bezanilla M."/>
            <person name="Blankenship R."/>
            <person name="Cho S.H."/>
            <person name="Dutcher S."/>
            <person name="Estelle M."/>
            <person name="Fawcett J.A."/>
            <person name="Gundlach H."/>
            <person name="Hanada K."/>
            <person name="Heyl A."/>
            <person name="Hicks K.A."/>
            <person name="Hugh J."/>
            <person name="Lohr M."/>
            <person name="Mayer K."/>
            <person name="Melkozernov A."/>
            <person name="Murata T."/>
            <person name="Nelson D."/>
            <person name="Pils B."/>
            <person name="Prigge M."/>
            <person name="Reiss B."/>
            <person name="Renner T."/>
            <person name="Rombauts S."/>
            <person name="Rushton P."/>
            <person name="Sanderfoot A."/>
            <person name="Schween G."/>
            <person name="Shiu S.-H."/>
            <person name="Stueber K."/>
            <person name="Theodoulou F.L."/>
            <person name="Tu H."/>
            <person name="Van de Peer Y."/>
            <person name="Verrier P.J."/>
            <person name="Waters E."/>
            <person name="Wood A."/>
            <person name="Yang L."/>
            <person name="Cove D."/>
            <person name="Cuming A."/>
            <person name="Hasebe M."/>
            <person name="Lucas S."/>
            <person name="Mishler D.B."/>
            <person name="Reski R."/>
            <person name="Grigoriev I."/>
            <person name="Quatrano R.S."/>
            <person name="Boore J.L."/>
        </authorList>
    </citation>
    <scope>NUCLEOTIDE SEQUENCE [LARGE SCALE GENOMIC DNA]</scope>
    <source>
        <strain evidence="2 3">cv. Gransden 2004</strain>
    </source>
</reference>
<evidence type="ECO:0000313" key="3">
    <source>
        <dbReference type="Proteomes" id="UP000006727"/>
    </source>
</evidence>
<dbReference type="Proteomes" id="UP000006727">
    <property type="component" value="Chromosome 3"/>
</dbReference>
<dbReference type="InParanoid" id="A0A2K1KTU7"/>
<sequence length="96" mass="10967">MPQLSMNYGALVGEIHPRSQSPPCTSFIIPSSLPLSILRCCCCCDCWLSCGSLRLLVYRPGSGRFRDRAARWSFCASVFEWRRDFTTLTRMVRLLD</sequence>
<name>A0A2K1KTU7_PHYPA</name>
<reference evidence="1 3" key="2">
    <citation type="journal article" date="2018" name="Plant J.">
        <title>The Physcomitrella patens chromosome-scale assembly reveals moss genome structure and evolution.</title>
        <authorList>
            <person name="Lang D."/>
            <person name="Ullrich K.K."/>
            <person name="Murat F."/>
            <person name="Fuchs J."/>
            <person name="Jenkins J."/>
            <person name="Haas F.B."/>
            <person name="Piednoel M."/>
            <person name="Gundlach H."/>
            <person name="Van Bel M."/>
            <person name="Meyberg R."/>
            <person name="Vives C."/>
            <person name="Morata J."/>
            <person name="Symeonidi A."/>
            <person name="Hiss M."/>
            <person name="Muchero W."/>
            <person name="Kamisugi Y."/>
            <person name="Saleh O."/>
            <person name="Blanc G."/>
            <person name="Decker E.L."/>
            <person name="van Gessel N."/>
            <person name="Grimwood J."/>
            <person name="Hayes R.D."/>
            <person name="Graham S.W."/>
            <person name="Gunter L.E."/>
            <person name="McDaniel S.F."/>
            <person name="Hoernstein S.N.W."/>
            <person name="Larsson A."/>
            <person name="Li F.W."/>
            <person name="Perroud P.F."/>
            <person name="Phillips J."/>
            <person name="Ranjan P."/>
            <person name="Rokshar D.S."/>
            <person name="Rothfels C.J."/>
            <person name="Schneider L."/>
            <person name="Shu S."/>
            <person name="Stevenson D.W."/>
            <person name="Thummler F."/>
            <person name="Tillich M."/>
            <person name="Villarreal Aguilar J.C."/>
            <person name="Widiez T."/>
            <person name="Wong G.K."/>
            <person name="Wymore A."/>
            <person name="Zhang Y."/>
            <person name="Zimmer A.D."/>
            <person name="Quatrano R.S."/>
            <person name="Mayer K.F.X."/>
            <person name="Goodstein D."/>
            <person name="Casacuberta J.M."/>
            <person name="Vandepoele K."/>
            <person name="Reski R."/>
            <person name="Cuming A.C."/>
            <person name="Tuskan G.A."/>
            <person name="Maumus F."/>
            <person name="Salse J."/>
            <person name="Schmutz J."/>
            <person name="Rensing S.A."/>
        </authorList>
    </citation>
    <scope>NUCLEOTIDE SEQUENCE [LARGE SCALE GENOMIC DNA]</scope>
    <source>
        <strain evidence="2 3">cv. Gransden 2004</strain>
    </source>
</reference>
<dbReference type="EMBL" id="ABEU02000003">
    <property type="protein sequence ID" value="PNR57176.1"/>
    <property type="molecule type" value="Genomic_DNA"/>
</dbReference>
<reference evidence="2" key="3">
    <citation type="submission" date="2020-12" db="UniProtKB">
        <authorList>
            <consortium name="EnsemblPlants"/>
        </authorList>
    </citation>
    <scope>IDENTIFICATION</scope>
</reference>
<protein>
    <submittedName>
        <fullName evidence="1 2">Uncharacterized protein</fullName>
    </submittedName>
</protein>
<dbReference type="EnsemblPlants" id="Pp3c3_9210V3.2">
    <property type="protein sequence ID" value="PAC:32942560.CDS.1"/>
    <property type="gene ID" value="Pp3c3_9210"/>
</dbReference>
<accession>A0A2K1KTU7</accession>
<evidence type="ECO:0000313" key="1">
    <source>
        <dbReference type="EMBL" id="PNR57176.1"/>
    </source>
</evidence>
<dbReference type="Gramene" id="Pp3c3_9210V3.1">
    <property type="protein sequence ID" value="PAC:32942559.CDS.1"/>
    <property type="gene ID" value="Pp3c3_9210"/>
</dbReference>